<name>A0A845BFC4_9PROT</name>
<organism evidence="3 4">
    <name type="scientific">Teichococcus coralli</name>
    <dbReference type="NCBI Taxonomy" id="2545983"/>
    <lineage>
        <taxon>Bacteria</taxon>
        <taxon>Pseudomonadati</taxon>
        <taxon>Pseudomonadota</taxon>
        <taxon>Alphaproteobacteria</taxon>
        <taxon>Acetobacterales</taxon>
        <taxon>Roseomonadaceae</taxon>
        <taxon>Roseomonas</taxon>
    </lineage>
</organism>
<comment type="caution">
    <text evidence="3">The sequence shown here is derived from an EMBL/GenBank/DDBJ whole genome shotgun (WGS) entry which is preliminary data.</text>
</comment>
<dbReference type="OrthoDB" id="7277380at2"/>
<accession>A0A845BFC4</accession>
<gene>
    <name evidence="3" type="ORF">E0493_02280</name>
</gene>
<dbReference type="RefSeq" id="WP_160935307.1">
    <property type="nucleotide sequence ID" value="NZ_SNVJ01000002.1"/>
</dbReference>
<dbReference type="InterPro" id="IPR041238">
    <property type="entry name" value="Rap1a"/>
</dbReference>
<feature type="chain" id="PRO_5032859701" description="Rap1a immunity protein domain-containing protein" evidence="1">
    <location>
        <begin position="21"/>
        <end position="143"/>
    </location>
</feature>
<dbReference type="Pfam" id="PF18602">
    <property type="entry name" value="Rap1a"/>
    <property type="match status" value="1"/>
</dbReference>
<evidence type="ECO:0000313" key="4">
    <source>
        <dbReference type="Proteomes" id="UP000460715"/>
    </source>
</evidence>
<feature type="signal peptide" evidence="1">
    <location>
        <begin position="1"/>
        <end position="20"/>
    </location>
</feature>
<dbReference type="AlphaFoldDB" id="A0A845BFC4"/>
<keyword evidence="4" id="KW-1185">Reference proteome</keyword>
<feature type="domain" description="Rap1a immunity protein" evidence="2">
    <location>
        <begin position="33"/>
        <end position="127"/>
    </location>
</feature>
<proteinExistence type="predicted"/>
<dbReference type="Proteomes" id="UP000460715">
    <property type="component" value="Unassembled WGS sequence"/>
</dbReference>
<evidence type="ECO:0000256" key="1">
    <source>
        <dbReference type="SAM" id="SignalP"/>
    </source>
</evidence>
<keyword evidence="1" id="KW-0732">Signal</keyword>
<evidence type="ECO:0000313" key="3">
    <source>
        <dbReference type="EMBL" id="MXP62179.1"/>
    </source>
</evidence>
<reference evidence="3 4" key="1">
    <citation type="submission" date="2019-03" db="EMBL/GenBank/DDBJ databases">
        <title>Roseomonas sp. a novel Roseomonas species isolated from Sea whip Gorgonian.</title>
        <authorList>
            <person name="Li F."/>
            <person name="Pan X."/>
            <person name="Huang S."/>
            <person name="Li Z."/>
            <person name="Meng B."/>
        </authorList>
    </citation>
    <scope>NUCLEOTIDE SEQUENCE [LARGE SCALE GENOMIC DNA]</scope>
    <source>
        <strain evidence="3 4">M0104</strain>
    </source>
</reference>
<dbReference type="EMBL" id="SNVJ01000002">
    <property type="protein sequence ID" value="MXP62179.1"/>
    <property type="molecule type" value="Genomic_DNA"/>
</dbReference>
<protein>
    <recommendedName>
        <fullName evidence="2">Rap1a immunity protein domain-containing protein</fullName>
    </recommendedName>
</protein>
<sequence>MRTIYLAAALAGLASLPALAQSPASSSVSQAGTVADLTILCDPPANSPRRLEAIAYCQGYVTAAGQYHTALHPEGGARPPLFCLPNPPPTVAQSGLGFAAWARQNPQHNSEPAIEGLLRWMQATYPCPPSSTPQRPARGGTSR</sequence>
<evidence type="ECO:0000259" key="2">
    <source>
        <dbReference type="Pfam" id="PF18602"/>
    </source>
</evidence>